<reference evidence="10 11" key="1">
    <citation type="journal article" date="2020" name="G3 (Bethesda)">
        <title>Draft Genome of the Common Snapping Turtle, Chelydra serpentina, a Model for Phenotypic Plasticity in Reptiles.</title>
        <authorList>
            <person name="Das D."/>
            <person name="Singh S.K."/>
            <person name="Bierstedt J."/>
            <person name="Erickson A."/>
            <person name="Galli G.L.J."/>
            <person name="Crossley D.A. 2nd"/>
            <person name="Rhen T."/>
        </authorList>
    </citation>
    <scope>NUCLEOTIDE SEQUENCE [LARGE SCALE GENOMIC DNA]</scope>
    <source>
        <strain evidence="10">KW</strain>
    </source>
</reference>
<dbReference type="AlphaFoldDB" id="A0A8T1T3J3"/>
<feature type="region of interest" description="Disordered" evidence="8">
    <location>
        <begin position="87"/>
        <end position="113"/>
    </location>
</feature>
<proteinExistence type="inferred from homology"/>
<evidence type="ECO:0000256" key="6">
    <source>
        <dbReference type="PROSITE-ProRule" id="PRU00108"/>
    </source>
</evidence>
<keyword evidence="2 6" id="KW-0238">DNA-binding</keyword>
<name>A0A8T1T3J3_CHESE</name>
<dbReference type="OrthoDB" id="10048112at2759"/>
<feature type="region of interest" description="Disordered" evidence="8">
    <location>
        <begin position="280"/>
        <end position="402"/>
    </location>
</feature>
<dbReference type="PANTHER" id="PTHR24331:SF6">
    <property type="entry name" value="HOMEOBOX PROTEIN DBX1"/>
    <property type="match status" value="1"/>
</dbReference>
<evidence type="ECO:0000256" key="5">
    <source>
        <dbReference type="ARBA" id="ARBA00038504"/>
    </source>
</evidence>
<evidence type="ECO:0000256" key="2">
    <source>
        <dbReference type="ARBA" id="ARBA00023125"/>
    </source>
</evidence>
<dbReference type="FunFam" id="1.10.10.60:FF:000177">
    <property type="entry name" value="Homeobox protein DBX1"/>
    <property type="match status" value="1"/>
</dbReference>
<evidence type="ECO:0000313" key="10">
    <source>
        <dbReference type="EMBL" id="KAG6935345.1"/>
    </source>
</evidence>
<dbReference type="EMBL" id="JAHGAV010000045">
    <property type="protein sequence ID" value="KAG6935345.1"/>
    <property type="molecule type" value="Genomic_DNA"/>
</dbReference>
<dbReference type="PROSITE" id="PS50071">
    <property type="entry name" value="HOMEOBOX_2"/>
    <property type="match status" value="1"/>
</dbReference>
<dbReference type="GO" id="GO:0005634">
    <property type="term" value="C:nucleus"/>
    <property type="evidence" value="ECO:0007669"/>
    <property type="project" value="UniProtKB-SubCell"/>
</dbReference>
<keyword evidence="3 6" id="KW-0371">Homeobox</keyword>
<evidence type="ECO:0000256" key="4">
    <source>
        <dbReference type="ARBA" id="ARBA00023242"/>
    </source>
</evidence>
<dbReference type="SMART" id="SM00389">
    <property type="entry name" value="HOX"/>
    <property type="match status" value="1"/>
</dbReference>
<evidence type="ECO:0000259" key="9">
    <source>
        <dbReference type="PROSITE" id="PS50071"/>
    </source>
</evidence>
<dbReference type="PANTHER" id="PTHR24331">
    <property type="entry name" value="DBX"/>
    <property type="match status" value="1"/>
</dbReference>
<dbReference type="SUPFAM" id="SSF46689">
    <property type="entry name" value="Homeodomain-like"/>
    <property type="match status" value="1"/>
</dbReference>
<organism evidence="10 11">
    <name type="scientific">Chelydra serpentina</name>
    <name type="common">Snapping turtle</name>
    <name type="synonym">Testudo serpentina</name>
    <dbReference type="NCBI Taxonomy" id="8475"/>
    <lineage>
        <taxon>Eukaryota</taxon>
        <taxon>Metazoa</taxon>
        <taxon>Chordata</taxon>
        <taxon>Craniata</taxon>
        <taxon>Vertebrata</taxon>
        <taxon>Euteleostomi</taxon>
        <taxon>Archelosauria</taxon>
        <taxon>Testudinata</taxon>
        <taxon>Testudines</taxon>
        <taxon>Cryptodira</taxon>
        <taxon>Durocryptodira</taxon>
        <taxon>Americhelydia</taxon>
        <taxon>Chelydroidea</taxon>
        <taxon>Chelydridae</taxon>
        <taxon>Chelydra</taxon>
    </lineage>
</organism>
<feature type="DNA-binding region" description="Homeobox" evidence="6">
    <location>
        <begin position="217"/>
        <end position="276"/>
    </location>
</feature>
<dbReference type="Gene3D" id="1.10.10.60">
    <property type="entry name" value="Homeodomain-like"/>
    <property type="match status" value="1"/>
</dbReference>
<dbReference type="PRINTS" id="PR00031">
    <property type="entry name" value="HTHREPRESSR"/>
</dbReference>
<dbReference type="InterPro" id="IPR051662">
    <property type="entry name" value="H2.0_Homeobox_NeuralPatt"/>
</dbReference>
<evidence type="ECO:0000256" key="7">
    <source>
        <dbReference type="RuleBase" id="RU000682"/>
    </source>
</evidence>
<dbReference type="CDD" id="cd00086">
    <property type="entry name" value="homeodomain"/>
    <property type="match status" value="1"/>
</dbReference>
<keyword evidence="11" id="KW-1185">Reference proteome</keyword>
<evidence type="ECO:0000256" key="3">
    <source>
        <dbReference type="ARBA" id="ARBA00023155"/>
    </source>
</evidence>
<feature type="compositionally biased region" description="Basic and acidic residues" evidence="8">
    <location>
        <begin position="334"/>
        <end position="345"/>
    </location>
</feature>
<feature type="domain" description="Homeobox" evidence="9">
    <location>
        <begin position="215"/>
        <end position="275"/>
    </location>
</feature>
<feature type="compositionally biased region" description="Basic and acidic residues" evidence="8">
    <location>
        <begin position="300"/>
        <end position="309"/>
    </location>
</feature>
<comment type="subcellular location">
    <subcellularLocation>
        <location evidence="6 7">Nucleus</location>
    </subcellularLocation>
</comment>
<dbReference type="PROSITE" id="PS00027">
    <property type="entry name" value="HOMEOBOX_1"/>
    <property type="match status" value="1"/>
</dbReference>
<accession>A0A8T1T3J3</accession>
<sequence>MPDLLVGSLLKRFSKQKKNPSPVPWTLKSICSASAMMFPSLIAPPAVYPSLLRPTPTLTLPQSLQSAFSSHSSFLVEDLIRISRPASYLPRNGPPPSMSPPASGTSTARTDTVTSELVSCNTSSARRVCSPQTSVSSNNESTFLKFGVNAILSSTPRAETSPALLPSVPPKTFSFPYFEGSFQPFIRSSYFPASSSVVPIPGTFSWPLAARGKPRRGMLRRAVFSDVQRKALEKMFQKQKYISKPDRKKLAAKLGLKDSQVKIWFQNRRMKWRNSKERELLSSGGCREQTLPTKFNPHPDLSDVGKKCSEEEEEEDVSPLCPASPRHTLTYHQSPEHLHLRDRLDSQMPPSPSHSSSPSKPSDFSDSEEEDDEGERKRRRSQSLRSPAYPHHNRGLCKDVNQ</sequence>
<keyword evidence="1" id="KW-0217">Developmental protein</keyword>
<evidence type="ECO:0000256" key="8">
    <source>
        <dbReference type="SAM" id="MobiDB-lite"/>
    </source>
</evidence>
<dbReference type="InterPro" id="IPR000047">
    <property type="entry name" value="HTH_motif"/>
</dbReference>
<dbReference type="InterPro" id="IPR020479">
    <property type="entry name" value="HD_metazoa"/>
</dbReference>
<gene>
    <name evidence="10" type="primary">DBX1</name>
    <name evidence="10" type="ORF">G0U57_015185</name>
</gene>
<dbReference type="InterPro" id="IPR001356">
    <property type="entry name" value="HD"/>
</dbReference>
<comment type="caution">
    <text evidence="10">The sequence shown here is derived from an EMBL/GenBank/DDBJ whole genome shotgun (WGS) entry which is preliminary data.</text>
</comment>
<evidence type="ECO:0000256" key="1">
    <source>
        <dbReference type="ARBA" id="ARBA00022473"/>
    </source>
</evidence>
<dbReference type="GO" id="GO:0003677">
    <property type="term" value="F:DNA binding"/>
    <property type="evidence" value="ECO:0007669"/>
    <property type="project" value="UniProtKB-UniRule"/>
</dbReference>
<dbReference type="Proteomes" id="UP000765507">
    <property type="component" value="Unassembled WGS sequence"/>
</dbReference>
<protein>
    <submittedName>
        <fullName evidence="10">Developing brain homeobox 1</fullName>
    </submittedName>
</protein>
<dbReference type="InterPro" id="IPR017970">
    <property type="entry name" value="Homeobox_CS"/>
</dbReference>
<comment type="similarity">
    <text evidence="5">Belongs to the H2.0 homeobox family.</text>
</comment>
<dbReference type="PRINTS" id="PR00024">
    <property type="entry name" value="HOMEOBOX"/>
</dbReference>
<keyword evidence="4 6" id="KW-0539">Nucleus</keyword>
<feature type="compositionally biased region" description="Low complexity" evidence="8">
    <location>
        <begin position="353"/>
        <end position="364"/>
    </location>
</feature>
<dbReference type="GO" id="GO:0000981">
    <property type="term" value="F:DNA-binding transcription factor activity, RNA polymerase II-specific"/>
    <property type="evidence" value="ECO:0007669"/>
    <property type="project" value="InterPro"/>
</dbReference>
<dbReference type="Pfam" id="PF00046">
    <property type="entry name" value="Homeodomain"/>
    <property type="match status" value="1"/>
</dbReference>
<evidence type="ECO:0000313" key="11">
    <source>
        <dbReference type="Proteomes" id="UP000765507"/>
    </source>
</evidence>
<dbReference type="GO" id="GO:0021515">
    <property type="term" value="P:cell differentiation in spinal cord"/>
    <property type="evidence" value="ECO:0007669"/>
    <property type="project" value="TreeGrafter"/>
</dbReference>
<dbReference type="InterPro" id="IPR009057">
    <property type="entry name" value="Homeodomain-like_sf"/>
</dbReference>